<evidence type="ECO:0000313" key="2">
    <source>
        <dbReference type="Proteomes" id="UP000249198"/>
    </source>
</evidence>
<protein>
    <submittedName>
        <fullName evidence="1">Uncharacterized protein</fullName>
    </submittedName>
</protein>
<evidence type="ECO:0000313" key="1">
    <source>
        <dbReference type="EMBL" id="PZP21719.1"/>
    </source>
</evidence>
<organism evidence="1 2">
    <name type="scientific">Pseudomonas kuykendallii</name>
    <dbReference type="NCBI Taxonomy" id="1007099"/>
    <lineage>
        <taxon>Bacteria</taxon>
        <taxon>Pseudomonadati</taxon>
        <taxon>Pseudomonadota</taxon>
        <taxon>Gammaproteobacteria</taxon>
        <taxon>Pseudomonadales</taxon>
        <taxon>Pseudomonadaceae</taxon>
        <taxon>Pseudomonas</taxon>
    </lineage>
</organism>
<gene>
    <name evidence="1" type="ORF">DI599_17765</name>
</gene>
<dbReference type="EMBL" id="QFOH01000025">
    <property type="protein sequence ID" value="PZP21719.1"/>
    <property type="molecule type" value="Genomic_DNA"/>
</dbReference>
<accession>A0A2W5EWH9</accession>
<reference evidence="1 2" key="1">
    <citation type="submission" date="2017-08" db="EMBL/GenBank/DDBJ databases">
        <title>Infants hospitalized years apart are colonized by the same room-sourced microbial strains.</title>
        <authorList>
            <person name="Brooks B."/>
            <person name="Olm M.R."/>
            <person name="Firek B.A."/>
            <person name="Baker R."/>
            <person name="Thomas B.C."/>
            <person name="Morowitz M.J."/>
            <person name="Banfield J.F."/>
        </authorList>
    </citation>
    <scope>NUCLEOTIDE SEQUENCE [LARGE SCALE GENOMIC DNA]</scope>
    <source>
        <strain evidence="1">S2_009_000_R2_77</strain>
    </source>
</reference>
<name>A0A2W5EWH9_9PSED</name>
<dbReference type="AlphaFoldDB" id="A0A2W5EWH9"/>
<proteinExistence type="predicted"/>
<sequence length="194" mass="21951">MPKQAADIDASPSELGHTAVLQRLAWMELYTQAAIRYCTVLPDVSTVGTVPVNVYPSTVSGRQKKWLYTDNEKTKRRFAIVAEIKYQERYRYLLELQQIGNQQYSTIVFWSDAEERIDDSDIVDLLTSCAIESKATLVAGGCPHIQWGRIIHSQAPDLETNRDTAHRYLERIVNAQPVSPHGRACNESELLDSL</sequence>
<dbReference type="Proteomes" id="UP000249198">
    <property type="component" value="Unassembled WGS sequence"/>
</dbReference>
<comment type="caution">
    <text evidence="1">The sequence shown here is derived from an EMBL/GenBank/DDBJ whole genome shotgun (WGS) entry which is preliminary data.</text>
</comment>